<evidence type="ECO:0000313" key="1">
    <source>
        <dbReference type="EMBL" id="ASC05241.1"/>
    </source>
</evidence>
<evidence type="ECO:0008006" key="3">
    <source>
        <dbReference type="Google" id="ProtNLM"/>
    </source>
</evidence>
<dbReference type="Proteomes" id="UP000196816">
    <property type="component" value="Chromosome"/>
</dbReference>
<organism evidence="1 2">
    <name type="scientific">Acetobacter pasteurianus subsp. pasteurianus</name>
    <dbReference type="NCBI Taxonomy" id="481145"/>
    <lineage>
        <taxon>Bacteria</taxon>
        <taxon>Pseudomonadati</taxon>
        <taxon>Pseudomonadota</taxon>
        <taxon>Alphaproteobacteria</taxon>
        <taxon>Acetobacterales</taxon>
        <taxon>Acetobacteraceae</taxon>
        <taxon>Acetobacter</taxon>
    </lineage>
</organism>
<dbReference type="AlphaFoldDB" id="A0AAC9X0G3"/>
<protein>
    <recommendedName>
        <fullName evidence="3">Myb-like domain-containing protein</fullName>
    </recommendedName>
</protein>
<gene>
    <name evidence="1" type="ORF">S101468_00974</name>
</gene>
<sequence>MRAWTAAEVKSLERMVNAGKSWAAICSALNRTVGSCQWKASTAFVISDEVKKKRLEDSLKRRGEAQRSAVTKLKEKMTSIGNTRVVSENPNFRTRPCSRCHKVFTTRHKCRFLCDSCNSYASSMGWF</sequence>
<reference evidence="1 2" key="1">
    <citation type="submission" date="2017-06" db="EMBL/GenBank/DDBJ databases">
        <title>Genome sequence of Acetobacter pasteurianus subsp. pasteurianus strain SRCM101468.</title>
        <authorList>
            <person name="Cho S.H."/>
        </authorList>
    </citation>
    <scope>NUCLEOTIDE SEQUENCE [LARGE SCALE GENOMIC DNA]</scope>
    <source>
        <strain evidence="1 2">SRCM101468</strain>
    </source>
</reference>
<accession>A0AAC9X0G3</accession>
<proteinExistence type="predicted"/>
<evidence type="ECO:0000313" key="2">
    <source>
        <dbReference type="Proteomes" id="UP000196816"/>
    </source>
</evidence>
<dbReference type="EMBL" id="CP021922">
    <property type="protein sequence ID" value="ASC05241.1"/>
    <property type="molecule type" value="Genomic_DNA"/>
</dbReference>
<name>A0AAC9X0G3_ACEPA</name>